<protein>
    <submittedName>
        <fullName evidence="2">SDR family oxidoreductase</fullName>
    </submittedName>
</protein>
<evidence type="ECO:0000313" key="3">
    <source>
        <dbReference type="Proteomes" id="UP001597201"/>
    </source>
</evidence>
<dbReference type="PANTHER" id="PTHR48079:SF6">
    <property type="entry name" value="NAD(P)-BINDING DOMAIN-CONTAINING PROTEIN-RELATED"/>
    <property type="match status" value="1"/>
</dbReference>
<dbReference type="SUPFAM" id="SSF51735">
    <property type="entry name" value="NAD(P)-binding Rossmann-fold domains"/>
    <property type="match status" value="1"/>
</dbReference>
<dbReference type="Pfam" id="PF07993">
    <property type="entry name" value="NAD_binding_4"/>
    <property type="match status" value="1"/>
</dbReference>
<dbReference type="InterPro" id="IPR036291">
    <property type="entry name" value="NAD(P)-bd_dom_sf"/>
</dbReference>
<accession>A0ABW3Y0J8</accession>
<evidence type="ECO:0000313" key="2">
    <source>
        <dbReference type="EMBL" id="MFD1314975.1"/>
    </source>
</evidence>
<dbReference type="PANTHER" id="PTHR48079">
    <property type="entry name" value="PROTEIN YEEZ"/>
    <property type="match status" value="1"/>
</dbReference>
<dbReference type="Proteomes" id="UP001597201">
    <property type="component" value="Unassembled WGS sequence"/>
</dbReference>
<keyword evidence="3" id="KW-1185">Reference proteome</keyword>
<name>A0ABW3Y0J8_9FLAO</name>
<comment type="caution">
    <text evidence="2">The sequence shown here is derived from an EMBL/GenBank/DDBJ whole genome shotgun (WGS) entry which is preliminary data.</text>
</comment>
<evidence type="ECO:0000259" key="1">
    <source>
        <dbReference type="Pfam" id="PF07993"/>
    </source>
</evidence>
<organism evidence="2 3">
    <name type="scientific">Namhaeicola litoreus</name>
    <dbReference type="NCBI Taxonomy" id="1052145"/>
    <lineage>
        <taxon>Bacteria</taxon>
        <taxon>Pseudomonadati</taxon>
        <taxon>Bacteroidota</taxon>
        <taxon>Flavobacteriia</taxon>
        <taxon>Flavobacteriales</taxon>
        <taxon>Flavobacteriaceae</taxon>
        <taxon>Namhaeicola</taxon>
    </lineage>
</organism>
<reference evidence="3" key="1">
    <citation type="journal article" date="2019" name="Int. J. Syst. Evol. Microbiol.">
        <title>The Global Catalogue of Microorganisms (GCM) 10K type strain sequencing project: providing services to taxonomists for standard genome sequencing and annotation.</title>
        <authorList>
            <consortium name="The Broad Institute Genomics Platform"/>
            <consortium name="The Broad Institute Genome Sequencing Center for Infectious Disease"/>
            <person name="Wu L."/>
            <person name="Ma J."/>
        </authorList>
    </citation>
    <scope>NUCLEOTIDE SEQUENCE [LARGE SCALE GENOMIC DNA]</scope>
    <source>
        <strain evidence="3">CCUG 61485</strain>
    </source>
</reference>
<feature type="domain" description="Thioester reductase (TE)" evidence="1">
    <location>
        <begin position="4"/>
        <end position="194"/>
    </location>
</feature>
<proteinExistence type="predicted"/>
<dbReference type="EMBL" id="JBHTMY010000002">
    <property type="protein sequence ID" value="MFD1314975.1"/>
    <property type="molecule type" value="Genomic_DNA"/>
</dbReference>
<dbReference type="RefSeq" id="WP_377176899.1">
    <property type="nucleotide sequence ID" value="NZ_JBHTMY010000002.1"/>
</dbReference>
<dbReference type="InterPro" id="IPR051783">
    <property type="entry name" value="NAD(P)-dependent_oxidoreduct"/>
</dbReference>
<sequence length="336" mass="38488">MILVTGGTGFVGAHLLYHLTLQEKEIRAIYRNKSRLKNVKRVFQYYSNEAEMYYQKINWVHADITVIEDLKSIFDNVDVVYHCAALVSFSSRDYQEMRKVNIEGTQNIVNVSIEKKIKKLCFVSSIATLENTYQTDYIDEQCFWTTNKNKSDYAITKRAAEMEVWRASQEGVNCIVVNPGVIIGPGFWKNGTGNLFEQIKNGMSYYSSGSSGFVDVRDVSKSMIVLMESDIINEAFVLVAENRSFKDLFTQISQSIKAKTPSKEIGKTGLEIAWRLAWLKSLFTRSKPSLTRNSAKAAYGQKKYTSEKIRRVLNYSFIPFNETIQFTGKLFQKDKN</sequence>
<dbReference type="InterPro" id="IPR013120">
    <property type="entry name" value="FAR_NAD-bd"/>
</dbReference>
<gene>
    <name evidence="2" type="ORF">ACFQ39_05060</name>
</gene>
<dbReference type="Gene3D" id="3.40.50.720">
    <property type="entry name" value="NAD(P)-binding Rossmann-like Domain"/>
    <property type="match status" value="1"/>
</dbReference>